<dbReference type="KEGG" id="pph:Ppha_1692"/>
<dbReference type="InterPro" id="IPR046744">
    <property type="entry name" value="DUF6794"/>
</dbReference>
<dbReference type="EMBL" id="CP001110">
    <property type="protein sequence ID" value="ACF43928.1"/>
    <property type="molecule type" value="Genomic_DNA"/>
</dbReference>
<proteinExistence type="predicted"/>
<feature type="domain" description="DUF6794" evidence="1">
    <location>
        <begin position="7"/>
        <end position="98"/>
    </location>
</feature>
<gene>
    <name evidence="2" type="ordered locus">Ppha_1692</name>
</gene>
<evidence type="ECO:0000259" key="1">
    <source>
        <dbReference type="Pfam" id="PF20594"/>
    </source>
</evidence>
<dbReference type="Pfam" id="PF20594">
    <property type="entry name" value="DUF6794"/>
    <property type="match status" value="1"/>
</dbReference>
<dbReference type="Proteomes" id="UP000002724">
    <property type="component" value="Chromosome"/>
</dbReference>
<keyword evidence="3" id="KW-1185">Reference proteome</keyword>
<organism evidence="2 3">
    <name type="scientific">Pelodictyon phaeoclathratiforme (strain DSM 5477 / BU-1)</name>
    <dbReference type="NCBI Taxonomy" id="324925"/>
    <lineage>
        <taxon>Bacteria</taxon>
        <taxon>Pseudomonadati</taxon>
        <taxon>Chlorobiota</taxon>
        <taxon>Chlorobiia</taxon>
        <taxon>Chlorobiales</taxon>
        <taxon>Chlorobiaceae</taxon>
        <taxon>Chlorobium/Pelodictyon group</taxon>
        <taxon>Pelodictyon</taxon>
    </lineage>
</organism>
<dbReference type="HOGENOM" id="CLU_2233959_0_0_10"/>
<sequence>MHNRLPWPQTINDAAERIIAIMNEHERTKVRAISEDKLKKLCFSLGIYVRHELGLFEGNDALIKACAISEHGDFESFHFLNDPDTASGVILEAIWNRLHTLTPDR</sequence>
<accession>B4SAY2</accession>
<dbReference type="AlphaFoldDB" id="B4SAY2"/>
<evidence type="ECO:0000313" key="2">
    <source>
        <dbReference type="EMBL" id="ACF43928.1"/>
    </source>
</evidence>
<evidence type="ECO:0000313" key="3">
    <source>
        <dbReference type="Proteomes" id="UP000002724"/>
    </source>
</evidence>
<reference evidence="2 3" key="1">
    <citation type="submission" date="2008-06" db="EMBL/GenBank/DDBJ databases">
        <title>Complete sequence of Pelodictyon phaeoclathratiforme BU-1.</title>
        <authorList>
            <consortium name="US DOE Joint Genome Institute"/>
            <person name="Lucas S."/>
            <person name="Copeland A."/>
            <person name="Lapidus A."/>
            <person name="Glavina del Rio T."/>
            <person name="Dalin E."/>
            <person name="Tice H."/>
            <person name="Bruce D."/>
            <person name="Goodwin L."/>
            <person name="Pitluck S."/>
            <person name="Schmutz J."/>
            <person name="Larimer F."/>
            <person name="Land M."/>
            <person name="Hauser L."/>
            <person name="Kyrpides N."/>
            <person name="Mikhailova N."/>
            <person name="Liu Z."/>
            <person name="Li T."/>
            <person name="Zhao F."/>
            <person name="Overmann J."/>
            <person name="Bryant D.A."/>
            <person name="Richardson P."/>
        </authorList>
    </citation>
    <scope>NUCLEOTIDE SEQUENCE [LARGE SCALE GENOMIC DNA]</scope>
    <source>
        <strain evidence="3">DSM 5477 / BU-1</strain>
    </source>
</reference>
<protein>
    <recommendedName>
        <fullName evidence="1">DUF6794 domain-containing protein</fullName>
    </recommendedName>
</protein>
<dbReference type="STRING" id="324925.Ppha_1692"/>
<dbReference type="RefSeq" id="WP_012508415.1">
    <property type="nucleotide sequence ID" value="NC_011060.1"/>
</dbReference>
<dbReference type="OrthoDB" id="8781471at2"/>
<name>B4SAY2_PELPB</name>